<reference evidence="7" key="1">
    <citation type="journal article" date="2021" name="mSystems">
        <title>Bacteria and Archaea Synergistically Convert Glycine Betaine to Biogenic Methane in the Formosa Cold Seep of the South China Sea.</title>
        <authorList>
            <person name="Li L."/>
            <person name="Zhang W."/>
            <person name="Zhang S."/>
            <person name="Song L."/>
            <person name="Sun Q."/>
            <person name="Zhang H."/>
            <person name="Xiang H."/>
            <person name="Dong X."/>
        </authorList>
    </citation>
    <scope>NUCLEOTIDE SEQUENCE</scope>
    <source>
        <strain evidence="7">ZWT</strain>
    </source>
</reference>
<evidence type="ECO:0000313" key="8">
    <source>
        <dbReference type="Proteomes" id="UP001056429"/>
    </source>
</evidence>
<evidence type="ECO:0000259" key="6">
    <source>
        <dbReference type="PROSITE" id="PS51656"/>
    </source>
</evidence>
<evidence type="ECO:0000313" key="7">
    <source>
        <dbReference type="EMBL" id="MCM1992372.1"/>
    </source>
</evidence>
<dbReference type="InterPro" id="IPR009016">
    <property type="entry name" value="Fe_hydrogenase"/>
</dbReference>
<feature type="domain" description="4Fe-4S ferredoxin-type" evidence="5">
    <location>
        <begin position="6"/>
        <end position="34"/>
    </location>
</feature>
<protein>
    <submittedName>
        <fullName evidence="7">4Fe-4S binding protein</fullName>
    </submittedName>
</protein>
<dbReference type="InterPro" id="IPR004108">
    <property type="entry name" value="Fe_hydrogenase_lsu_C"/>
</dbReference>
<dbReference type="Pfam" id="PF13237">
    <property type="entry name" value="Fer4_10"/>
    <property type="match status" value="1"/>
</dbReference>
<evidence type="ECO:0000259" key="5">
    <source>
        <dbReference type="PROSITE" id="PS51379"/>
    </source>
</evidence>
<dbReference type="InterPro" id="IPR050395">
    <property type="entry name" value="4Fe4S_Ferredoxin_RnfB"/>
</dbReference>
<feature type="domain" description="4Fe-4S ferredoxin-type" evidence="5">
    <location>
        <begin position="35"/>
        <end position="64"/>
    </location>
</feature>
<dbReference type="PROSITE" id="PS51379">
    <property type="entry name" value="4FE4S_FER_2"/>
    <property type="match status" value="2"/>
</dbReference>
<keyword evidence="4" id="KW-0411">Iron-sulfur</keyword>
<dbReference type="SUPFAM" id="SSF53920">
    <property type="entry name" value="Fe-only hydrogenase"/>
    <property type="match status" value="1"/>
</dbReference>
<accession>A0A9J6P846</accession>
<dbReference type="RefSeq" id="WP_250861540.1">
    <property type="nucleotide sequence ID" value="NZ_JAGSOJ010000006.1"/>
</dbReference>
<dbReference type="PANTHER" id="PTHR43560">
    <property type="entry name" value="ION-TRANSLOCATING OXIDOREDUCTASE COMPLEX SUBUNIT B"/>
    <property type="match status" value="1"/>
</dbReference>
<keyword evidence="8" id="KW-1185">Reference proteome</keyword>
<dbReference type="SUPFAM" id="SSF54862">
    <property type="entry name" value="4Fe-4S ferredoxins"/>
    <property type="match status" value="1"/>
</dbReference>
<dbReference type="InterPro" id="IPR007202">
    <property type="entry name" value="4Fe-4S_dom"/>
</dbReference>
<name>A0A9J6P846_9CLOT</name>
<proteinExistence type="predicted"/>
<dbReference type="Gene3D" id="3.40.950.10">
    <property type="entry name" value="Fe-only Hydrogenase (Larger Subunit), Chain L, domain 3"/>
    <property type="match status" value="1"/>
</dbReference>
<dbReference type="GO" id="GO:0046872">
    <property type="term" value="F:metal ion binding"/>
    <property type="evidence" value="ECO:0007669"/>
    <property type="project" value="UniProtKB-KW"/>
</dbReference>
<evidence type="ECO:0000256" key="1">
    <source>
        <dbReference type="ARBA" id="ARBA00022485"/>
    </source>
</evidence>
<gene>
    <name evidence="7" type="ORF">KDK92_21890</name>
</gene>
<sequence>MNKVFRGIKLNEVKCRGCTQCMNKCPMAAIRLKNGKAVIYEDKCVDCGRCIEACIYNAYEGKRDTIDDIKKFKVKIAVPTVSVFSQFGDYVNPTVIKNAIKSLGFDDVFDTTYACDIASEIIKKEIKKVNKPAISISCPSVEKLIKTSFPALEENIVRVLTPIEISASLIRDEYIKRGYAIEEIGVFHIATCVAWKAMIDMHKNESKTRIDGIIPLSDIYLQLINNIKNNNEEGEKCELSYTGLSWSYPGGLSKSMNLSDYITVDGIENVKDVFEDLMKGKLNGVEFIEGHACYGGCLGGNFLIENAYNAKRITKKYYDEINSTYGVEDISDEYGNEFVKSLRYIKSNEKLAEDFLGAVKKMKEMNEIINNLPGTDCGLCGSPTCKAFAEDVVRGLANIEECRMIK</sequence>
<reference evidence="7" key="2">
    <citation type="submission" date="2021-04" db="EMBL/GenBank/DDBJ databases">
        <authorList>
            <person name="Dong X."/>
        </authorList>
    </citation>
    <scope>NUCLEOTIDE SEQUENCE</scope>
    <source>
        <strain evidence="7">ZWT</strain>
    </source>
</reference>
<dbReference type="Gene3D" id="3.30.70.20">
    <property type="match status" value="1"/>
</dbReference>
<comment type="caution">
    <text evidence="7">The sequence shown here is derived from an EMBL/GenBank/DDBJ whole genome shotgun (WGS) entry which is preliminary data.</text>
</comment>
<evidence type="ECO:0000256" key="4">
    <source>
        <dbReference type="ARBA" id="ARBA00023014"/>
    </source>
</evidence>
<dbReference type="Proteomes" id="UP001056429">
    <property type="component" value="Unassembled WGS sequence"/>
</dbReference>
<keyword evidence="2" id="KW-0479">Metal-binding</keyword>
<feature type="domain" description="4Fe-4S" evidence="6">
    <location>
        <begin position="360"/>
        <end position="406"/>
    </location>
</feature>
<organism evidence="7 8">
    <name type="scientific">Oceanirhabdus seepicola</name>
    <dbReference type="NCBI Taxonomy" id="2828781"/>
    <lineage>
        <taxon>Bacteria</taxon>
        <taxon>Bacillati</taxon>
        <taxon>Bacillota</taxon>
        <taxon>Clostridia</taxon>
        <taxon>Eubacteriales</taxon>
        <taxon>Clostridiaceae</taxon>
        <taxon>Oceanirhabdus</taxon>
    </lineage>
</organism>
<keyword evidence="1" id="KW-0004">4Fe-4S</keyword>
<dbReference type="AlphaFoldDB" id="A0A9J6P846"/>
<dbReference type="EMBL" id="JAGSOJ010000006">
    <property type="protein sequence ID" value="MCM1992372.1"/>
    <property type="molecule type" value="Genomic_DNA"/>
</dbReference>
<keyword evidence="3" id="KW-0408">Iron</keyword>
<evidence type="ECO:0000256" key="3">
    <source>
        <dbReference type="ARBA" id="ARBA00023004"/>
    </source>
</evidence>
<evidence type="ECO:0000256" key="2">
    <source>
        <dbReference type="ARBA" id="ARBA00022723"/>
    </source>
</evidence>
<dbReference type="Pfam" id="PF04060">
    <property type="entry name" value="FeS"/>
    <property type="match status" value="1"/>
</dbReference>
<dbReference type="InterPro" id="IPR017896">
    <property type="entry name" value="4Fe4S_Fe-S-bd"/>
</dbReference>
<dbReference type="Gene3D" id="1.10.15.40">
    <property type="entry name" value="Electron transport complex subunit B, putative Fe-S cluster"/>
    <property type="match status" value="1"/>
</dbReference>
<dbReference type="PROSITE" id="PS51656">
    <property type="entry name" value="4FE4S"/>
    <property type="match status" value="1"/>
</dbReference>
<dbReference type="Pfam" id="PF02906">
    <property type="entry name" value="Fe_hyd_lg_C"/>
    <property type="match status" value="2"/>
</dbReference>
<dbReference type="GO" id="GO:0051539">
    <property type="term" value="F:4 iron, 4 sulfur cluster binding"/>
    <property type="evidence" value="ECO:0007669"/>
    <property type="project" value="UniProtKB-KW"/>
</dbReference>
<dbReference type="PANTHER" id="PTHR43560:SF1">
    <property type="entry name" value="ION-TRANSLOCATING OXIDOREDUCTASE COMPLEX SUBUNIT B"/>
    <property type="match status" value="1"/>
</dbReference>